<dbReference type="CDD" id="cd13603">
    <property type="entry name" value="PBP2_TRAP_Siap_TeaA_like"/>
    <property type="match status" value="1"/>
</dbReference>
<dbReference type="PANTHER" id="PTHR33376:SF4">
    <property type="entry name" value="SIALIC ACID-BINDING PERIPLASMIC PROTEIN SIAP"/>
    <property type="match status" value="1"/>
</dbReference>
<evidence type="ECO:0000256" key="3">
    <source>
        <dbReference type="ARBA" id="ARBA00022448"/>
    </source>
</evidence>
<dbReference type="NCBIfam" id="NF037995">
    <property type="entry name" value="TRAP_S1"/>
    <property type="match status" value="1"/>
</dbReference>
<evidence type="ECO:0000313" key="6">
    <source>
        <dbReference type="Proteomes" id="UP000220353"/>
    </source>
</evidence>
<comment type="caution">
    <text evidence="5">The sequence shown here is derived from an EMBL/GenBank/DDBJ whole genome shotgun (WGS) entry which is preliminary data.</text>
</comment>
<dbReference type="EMBL" id="NWTC01000012">
    <property type="protein sequence ID" value="PDT46589.1"/>
    <property type="molecule type" value="Genomic_DNA"/>
</dbReference>
<comment type="similarity">
    <text evidence="2">Belongs to the bacterial solute-binding protein 7 family.</text>
</comment>
<sequence>MVILTRRAFSTTTAAGLGAAMLGFSTRRAAAAEYTLKFAFNLAETHPITTRAREAAARIKDQTNGMVELQVYPNNQLGSDTDMLSQVRAGGIDLFLNSGINVLSTMVPSASIYGLGFIFPDYKTVWKTMDGELGAALRNLIAKVNLLPMEKMWDNGFRHITTSTGPVNSPADLEGLKIRVPVGALWTSMFQAFGAAPASINFNELYSALQTKVVDGQENSLANIKTANLVEVQKYCALTRHMWDAFFCVANRRNWESLPPDVQEIVSSNLNQSALDEREDMAKLSESLKDVLAKQGLVFNQPDTEPFRQRLRDAGFYTSWREKYGEELWSILEKTVGKLT</sequence>
<dbReference type="InterPro" id="IPR006311">
    <property type="entry name" value="TAT_signal"/>
</dbReference>
<dbReference type="Pfam" id="PF03480">
    <property type="entry name" value="DctP"/>
    <property type="match status" value="1"/>
</dbReference>
<keyword evidence="4" id="KW-0732">Signal</keyword>
<dbReference type="NCBIfam" id="TIGR00787">
    <property type="entry name" value="dctP"/>
    <property type="match status" value="1"/>
</dbReference>
<comment type="subcellular location">
    <subcellularLocation>
        <location evidence="1">Cell envelope</location>
    </subcellularLocation>
</comment>
<protein>
    <submittedName>
        <fullName evidence="5">ABC transporter substrate-binding protein</fullName>
    </submittedName>
</protein>
<name>A0A2A6LWR5_RHIFR</name>
<dbReference type="RefSeq" id="WP_097587093.1">
    <property type="nucleotide sequence ID" value="NZ_NWTC01000012.1"/>
</dbReference>
<dbReference type="Proteomes" id="UP000220353">
    <property type="component" value="Unassembled WGS sequence"/>
</dbReference>
<organism evidence="5 6">
    <name type="scientific">Rhizobium fredii</name>
    <name type="common">Sinorhizobium fredii</name>
    <dbReference type="NCBI Taxonomy" id="380"/>
    <lineage>
        <taxon>Bacteria</taxon>
        <taxon>Pseudomonadati</taxon>
        <taxon>Pseudomonadota</taxon>
        <taxon>Alphaproteobacteria</taxon>
        <taxon>Hyphomicrobiales</taxon>
        <taxon>Rhizobiaceae</taxon>
        <taxon>Sinorhizobium/Ensifer group</taxon>
        <taxon>Sinorhizobium</taxon>
    </lineage>
</organism>
<evidence type="ECO:0000256" key="4">
    <source>
        <dbReference type="ARBA" id="ARBA00022729"/>
    </source>
</evidence>
<dbReference type="PIRSF" id="PIRSF006470">
    <property type="entry name" value="DctB"/>
    <property type="match status" value="1"/>
</dbReference>
<dbReference type="PANTHER" id="PTHR33376">
    <property type="match status" value="1"/>
</dbReference>
<dbReference type="GO" id="GO:0055085">
    <property type="term" value="P:transmembrane transport"/>
    <property type="evidence" value="ECO:0007669"/>
    <property type="project" value="InterPro"/>
</dbReference>
<proteinExistence type="inferred from homology"/>
<keyword evidence="3" id="KW-0813">Transport</keyword>
<gene>
    <name evidence="5" type="ORF">CO661_16885</name>
</gene>
<evidence type="ECO:0000256" key="2">
    <source>
        <dbReference type="ARBA" id="ARBA00009023"/>
    </source>
</evidence>
<dbReference type="InterPro" id="IPR018389">
    <property type="entry name" value="DctP_fam"/>
</dbReference>
<dbReference type="InterPro" id="IPR038404">
    <property type="entry name" value="TRAP_DctP_sf"/>
</dbReference>
<evidence type="ECO:0000313" key="5">
    <source>
        <dbReference type="EMBL" id="PDT46589.1"/>
    </source>
</evidence>
<dbReference type="InterPro" id="IPR004682">
    <property type="entry name" value="TRAP_DctP"/>
</dbReference>
<evidence type="ECO:0000256" key="1">
    <source>
        <dbReference type="ARBA" id="ARBA00004196"/>
    </source>
</evidence>
<dbReference type="AlphaFoldDB" id="A0A2A6LWR5"/>
<dbReference type="PROSITE" id="PS51318">
    <property type="entry name" value="TAT"/>
    <property type="match status" value="1"/>
</dbReference>
<accession>A0A2A6LWR5</accession>
<dbReference type="Gene3D" id="3.40.190.170">
    <property type="entry name" value="Bacterial extracellular solute-binding protein, family 7"/>
    <property type="match status" value="1"/>
</dbReference>
<reference evidence="5 6" key="1">
    <citation type="submission" date="2017-09" db="EMBL/GenBank/DDBJ databases">
        <title>Comparative genomics of rhizobia isolated from Phaseolus vulgaris in China.</title>
        <authorList>
            <person name="Tong W."/>
        </authorList>
    </citation>
    <scope>NUCLEOTIDE SEQUENCE [LARGE SCALE GENOMIC DNA]</scope>
    <source>
        <strain evidence="5 6">PCH1</strain>
    </source>
</reference>
<dbReference type="GO" id="GO:0030288">
    <property type="term" value="C:outer membrane-bounded periplasmic space"/>
    <property type="evidence" value="ECO:0007669"/>
    <property type="project" value="InterPro"/>
</dbReference>